<dbReference type="SUPFAM" id="SSF51445">
    <property type="entry name" value="(Trans)glycosidases"/>
    <property type="match status" value="1"/>
</dbReference>
<dbReference type="PANTHER" id="PTHR43002">
    <property type="entry name" value="GLYCOGEN DEBRANCHING ENZYME"/>
    <property type="match status" value="1"/>
</dbReference>
<dbReference type="AlphaFoldDB" id="A0A392QFM3"/>
<accession>A0A392QFM3</accession>
<reference evidence="1 2" key="1">
    <citation type="journal article" date="2018" name="Front. Plant Sci.">
        <title>Red Clover (Trifolium pratense) and Zigzag Clover (T. medium) - A Picture of Genomic Similarities and Differences.</title>
        <authorList>
            <person name="Dluhosova J."/>
            <person name="Istvanek J."/>
            <person name="Nedelnik J."/>
            <person name="Repkova J."/>
        </authorList>
    </citation>
    <scope>NUCLEOTIDE SEQUENCE [LARGE SCALE GENOMIC DNA]</scope>
    <source>
        <strain evidence="2">cv. 10/8</strain>
        <tissue evidence="1">Leaf</tissue>
    </source>
</reference>
<evidence type="ECO:0000313" key="2">
    <source>
        <dbReference type="Proteomes" id="UP000265520"/>
    </source>
</evidence>
<dbReference type="Gene3D" id="3.20.20.80">
    <property type="entry name" value="Glycosidases"/>
    <property type="match status" value="1"/>
</dbReference>
<dbReference type="EMBL" id="LXQA010130935">
    <property type="protein sequence ID" value="MCI22530.1"/>
    <property type="molecule type" value="Genomic_DNA"/>
</dbReference>
<organism evidence="1 2">
    <name type="scientific">Trifolium medium</name>
    <dbReference type="NCBI Taxonomy" id="97028"/>
    <lineage>
        <taxon>Eukaryota</taxon>
        <taxon>Viridiplantae</taxon>
        <taxon>Streptophyta</taxon>
        <taxon>Embryophyta</taxon>
        <taxon>Tracheophyta</taxon>
        <taxon>Spermatophyta</taxon>
        <taxon>Magnoliopsida</taxon>
        <taxon>eudicotyledons</taxon>
        <taxon>Gunneridae</taxon>
        <taxon>Pentapetalae</taxon>
        <taxon>rosids</taxon>
        <taxon>fabids</taxon>
        <taxon>Fabales</taxon>
        <taxon>Fabaceae</taxon>
        <taxon>Papilionoideae</taxon>
        <taxon>50 kb inversion clade</taxon>
        <taxon>NPAAA clade</taxon>
        <taxon>Hologalegina</taxon>
        <taxon>IRL clade</taxon>
        <taxon>Trifolieae</taxon>
        <taxon>Trifolium</taxon>
    </lineage>
</organism>
<keyword evidence="2" id="KW-1185">Reference proteome</keyword>
<comment type="caution">
    <text evidence="1">The sequence shown here is derived from an EMBL/GenBank/DDBJ whole genome shotgun (WGS) entry which is preliminary data.</text>
</comment>
<sequence>LTILIDTSVLESFPPDSDQQQALITAIQNFDGYNWGYNPVLWGVPKGSYASNPNGPNRAIEFRKMVQALNHTGLRVVLDTVYNHLQGSGPSDEHSVLDK</sequence>
<feature type="non-terminal residue" evidence="1">
    <location>
        <position position="1"/>
    </location>
</feature>
<dbReference type="InterPro" id="IPR017853">
    <property type="entry name" value="GH"/>
</dbReference>
<protein>
    <submittedName>
        <fullName evidence="1">Pullulanase 1 chloroplastic-like</fullName>
    </submittedName>
</protein>
<evidence type="ECO:0000313" key="1">
    <source>
        <dbReference type="EMBL" id="MCI22530.1"/>
    </source>
</evidence>
<dbReference type="Proteomes" id="UP000265520">
    <property type="component" value="Unassembled WGS sequence"/>
</dbReference>
<proteinExistence type="predicted"/>
<name>A0A392QFM3_9FABA</name>
<feature type="non-terminal residue" evidence="1">
    <location>
        <position position="99"/>
    </location>
</feature>